<proteinExistence type="predicted"/>
<gene>
    <name evidence="1" type="ORF">Dda_4201</name>
</gene>
<evidence type="ECO:0000313" key="1">
    <source>
        <dbReference type="EMBL" id="KAJ6261531.1"/>
    </source>
</evidence>
<sequence>MPCKGTITPDVFIDSTVTLPREDWDLIMRHRRILENWLTDDEVPDDWEPGRSQRLRQRSWIAYSNSKQNMPCGASLEPSAVARDETPTAVWDWLMRKQLVARRTSTADGSLPQEEPIVEVMGYIDRMATERDAQQRRVKLQRAIAS</sequence>
<dbReference type="Proteomes" id="UP001221413">
    <property type="component" value="Unassembled WGS sequence"/>
</dbReference>
<evidence type="ECO:0000313" key="2">
    <source>
        <dbReference type="Proteomes" id="UP001221413"/>
    </source>
</evidence>
<name>A0AAD6IZR8_DREDA</name>
<keyword evidence="2" id="KW-1185">Reference proteome</keyword>
<reference evidence="1" key="1">
    <citation type="submission" date="2023-01" db="EMBL/GenBank/DDBJ databases">
        <title>The chitinases involved in constricting ring structure development in the nematode-trapping fungus Drechslerella dactyloides.</title>
        <authorList>
            <person name="Wang R."/>
            <person name="Zhang L."/>
            <person name="Tang P."/>
            <person name="Li S."/>
            <person name="Liang L."/>
        </authorList>
    </citation>
    <scope>NUCLEOTIDE SEQUENCE</scope>
    <source>
        <strain evidence="1">YMF1.00031</strain>
    </source>
</reference>
<dbReference type="AlphaFoldDB" id="A0AAD6IZR8"/>
<accession>A0AAD6IZR8</accession>
<comment type="caution">
    <text evidence="1">The sequence shown here is derived from an EMBL/GenBank/DDBJ whole genome shotgun (WGS) entry which is preliminary data.</text>
</comment>
<dbReference type="EMBL" id="JAQGDS010000004">
    <property type="protein sequence ID" value="KAJ6261531.1"/>
    <property type="molecule type" value="Genomic_DNA"/>
</dbReference>
<organism evidence="1 2">
    <name type="scientific">Drechslerella dactyloides</name>
    <name type="common">Nematode-trapping fungus</name>
    <name type="synonym">Arthrobotrys dactyloides</name>
    <dbReference type="NCBI Taxonomy" id="74499"/>
    <lineage>
        <taxon>Eukaryota</taxon>
        <taxon>Fungi</taxon>
        <taxon>Dikarya</taxon>
        <taxon>Ascomycota</taxon>
        <taxon>Pezizomycotina</taxon>
        <taxon>Orbiliomycetes</taxon>
        <taxon>Orbiliales</taxon>
        <taxon>Orbiliaceae</taxon>
        <taxon>Drechslerella</taxon>
    </lineage>
</organism>
<protein>
    <submittedName>
        <fullName evidence="1">Uncharacterized protein</fullName>
    </submittedName>
</protein>